<reference evidence="1" key="1">
    <citation type="journal article" date="2015" name="Proc. Natl. Acad. Sci. U.S.A.">
        <title>Networks of energetic and metabolic interactions define dynamics in microbial communities.</title>
        <authorList>
            <person name="Embree M."/>
            <person name="Liu J.K."/>
            <person name="Al-Bassam M.M."/>
            <person name="Zengler K."/>
        </authorList>
    </citation>
    <scope>NUCLEOTIDE SEQUENCE</scope>
</reference>
<sequence>MNEKKLTAASEEELDYSARPFSYQDRGIQTAIVCVNDPVVRENISNSLKTIDFNVTEPVKVKEALKNLNFHIFNLVVVDENFAVGPDGINQILKYLENLSMAIRRKIFVVLVSANFATMDYMYTYNKSVNLIVNKEDLAEIGLIIKKEIEENEYFYHVFKKFYHQYVEI</sequence>
<evidence type="ECO:0000313" key="1">
    <source>
        <dbReference type="EMBL" id="KUG22676.1"/>
    </source>
</evidence>
<gene>
    <name evidence="1" type="ORF">ASZ90_007541</name>
</gene>
<proteinExistence type="predicted"/>
<protein>
    <recommendedName>
        <fullName evidence="2">Response regulatory domain-containing protein</fullName>
    </recommendedName>
</protein>
<dbReference type="AlphaFoldDB" id="A0A0W8FPG9"/>
<dbReference type="EMBL" id="LNQE01000945">
    <property type="protein sequence ID" value="KUG22676.1"/>
    <property type="molecule type" value="Genomic_DNA"/>
</dbReference>
<organism evidence="1">
    <name type="scientific">hydrocarbon metagenome</name>
    <dbReference type="NCBI Taxonomy" id="938273"/>
    <lineage>
        <taxon>unclassified sequences</taxon>
        <taxon>metagenomes</taxon>
        <taxon>ecological metagenomes</taxon>
    </lineage>
</organism>
<accession>A0A0W8FPG9</accession>
<evidence type="ECO:0008006" key="2">
    <source>
        <dbReference type="Google" id="ProtNLM"/>
    </source>
</evidence>
<name>A0A0W8FPG9_9ZZZZ</name>
<dbReference type="InterPro" id="IPR011006">
    <property type="entry name" value="CheY-like_superfamily"/>
</dbReference>
<comment type="caution">
    <text evidence="1">The sequence shown here is derived from an EMBL/GenBank/DDBJ whole genome shotgun (WGS) entry which is preliminary data.</text>
</comment>
<dbReference type="SUPFAM" id="SSF52172">
    <property type="entry name" value="CheY-like"/>
    <property type="match status" value="1"/>
</dbReference>